<evidence type="ECO:0000313" key="2">
    <source>
        <dbReference type="EMBL" id="CAK9058992.1"/>
    </source>
</evidence>
<keyword evidence="3" id="KW-1185">Reference proteome</keyword>
<keyword evidence="1" id="KW-0175">Coiled coil</keyword>
<dbReference type="EMBL" id="CAXAMM010026469">
    <property type="protein sequence ID" value="CAK9058992.1"/>
    <property type="molecule type" value="Genomic_DNA"/>
</dbReference>
<sequence length="418" mass="47595">MGSLGPMLGYAEEHRSVLQAEDPKLATNNVCPVGILAATSQRLEGARLELVSAQQCVQEALGKDVDDEWLCPAEEAPELAQAAELRRSAQQERQAAEATLLQQRATRVELLQRLQEVTRQNQKAIDQRQVELDKEAAIERQLKATCEARERETEEIREEVLAQGRRLDARNTVTSFFQVPPRDAARRQAKAQQEAEEAKVILQLKRISDSHLSKVHGEQNKIEEKIDGLRAKHEKRMGELQEQWQIRKQKHEAEVGELQKELAEMDAAFEARWAEEDEKLKLMLEQQEIRGQEAIAQLEAELLRQSDALRSEVQAVQEESSLQEVDLKEVGDSMESEIKAQLELKKQAIMDSSDADIHRFQSIRKSNEKVTEDLIEEAKLFRQGIEYLRDVYSNHTPQKASWRRTRAAATCPAPSPYG</sequence>
<comment type="caution">
    <text evidence="2">The sequence shown here is derived from an EMBL/GenBank/DDBJ whole genome shotgun (WGS) entry which is preliminary data.</text>
</comment>
<feature type="coiled-coil region" evidence="1">
    <location>
        <begin position="241"/>
        <end position="268"/>
    </location>
</feature>
<name>A0ABP0N5C8_9DINO</name>
<dbReference type="Proteomes" id="UP001642464">
    <property type="component" value="Unassembled WGS sequence"/>
</dbReference>
<proteinExistence type="predicted"/>
<accession>A0ABP0N5C8</accession>
<evidence type="ECO:0000256" key="1">
    <source>
        <dbReference type="SAM" id="Coils"/>
    </source>
</evidence>
<organism evidence="2 3">
    <name type="scientific">Durusdinium trenchii</name>
    <dbReference type="NCBI Taxonomy" id="1381693"/>
    <lineage>
        <taxon>Eukaryota</taxon>
        <taxon>Sar</taxon>
        <taxon>Alveolata</taxon>
        <taxon>Dinophyceae</taxon>
        <taxon>Suessiales</taxon>
        <taxon>Symbiodiniaceae</taxon>
        <taxon>Durusdinium</taxon>
    </lineage>
</organism>
<protein>
    <submittedName>
        <fullName evidence="2">Uncharacterized protein</fullName>
    </submittedName>
</protein>
<evidence type="ECO:0000313" key="3">
    <source>
        <dbReference type="Proteomes" id="UP001642464"/>
    </source>
</evidence>
<reference evidence="2 3" key="1">
    <citation type="submission" date="2024-02" db="EMBL/GenBank/DDBJ databases">
        <authorList>
            <person name="Chen Y."/>
            <person name="Shah S."/>
            <person name="Dougan E. K."/>
            <person name="Thang M."/>
            <person name="Chan C."/>
        </authorList>
    </citation>
    <scope>NUCLEOTIDE SEQUENCE [LARGE SCALE GENOMIC DNA]</scope>
</reference>
<gene>
    <name evidence="2" type="ORF">SCF082_LOCUS31338</name>
</gene>
<feature type="coiled-coil region" evidence="1">
    <location>
        <begin position="79"/>
        <end position="159"/>
    </location>
</feature>